<dbReference type="Proteomes" id="UP000176603">
    <property type="component" value="Unassembled WGS sequence"/>
</dbReference>
<dbReference type="PANTHER" id="PTHR43284:SF1">
    <property type="entry name" value="ASPARAGINE SYNTHETASE"/>
    <property type="match status" value="1"/>
</dbReference>
<dbReference type="SUPFAM" id="SSF56235">
    <property type="entry name" value="N-terminal nucleophile aminohydrolases (Ntn hydrolases)"/>
    <property type="match status" value="1"/>
</dbReference>
<dbReference type="Gene3D" id="3.60.20.10">
    <property type="entry name" value="Glutamine Phosphoribosylpyrophosphate, subunit 1, domain 1"/>
    <property type="match status" value="1"/>
</dbReference>
<dbReference type="PIRSF" id="PIRSF001589">
    <property type="entry name" value="Asn_synthetase_glu-h"/>
    <property type="match status" value="1"/>
</dbReference>
<dbReference type="Pfam" id="PF00733">
    <property type="entry name" value="Asn_synthase"/>
    <property type="match status" value="1"/>
</dbReference>
<dbReference type="AlphaFoldDB" id="A0A1F7UM04"/>
<name>A0A1F7UM04_9BACT</name>
<feature type="domain" description="Glutamine amidotransferase type-2" evidence="11">
    <location>
        <begin position="2"/>
        <end position="222"/>
    </location>
</feature>
<dbReference type="PANTHER" id="PTHR43284">
    <property type="entry name" value="ASPARAGINE SYNTHETASE (GLUTAMINE-HYDROLYZING)"/>
    <property type="match status" value="1"/>
</dbReference>
<proteinExistence type="inferred from homology"/>
<dbReference type="EC" id="6.3.5.4" evidence="3"/>
<keyword evidence="8" id="KW-0028">Amino-acid biosynthesis</keyword>
<comment type="catalytic activity">
    <reaction evidence="7">
        <text>L-aspartate + L-glutamine + ATP + H2O = L-asparagine + L-glutamate + AMP + diphosphate + H(+)</text>
        <dbReference type="Rhea" id="RHEA:12228"/>
        <dbReference type="ChEBI" id="CHEBI:15377"/>
        <dbReference type="ChEBI" id="CHEBI:15378"/>
        <dbReference type="ChEBI" id="CHEBI:29985"/>
        <dbReference type="ChEBI" id="CHEBI:29991"/>
        <dbReference type="ChEBI" id="CHEBI:30616"/>
        <dbReference type="ChEBI" id="CHEBI:33019"/>
        <dbReference type="ChEBI" id="CHEBI:58048"/>
        <dbReference type="ChEBI" id="CHEBI:58359"/>
        <dbReference type="ChEBI" id="CHEBI:456215"/>
        <dbReference type="EC" id="6.3.5.4"/>
    </reaction>
</comment>
<evidence type="ECO:0000259" key="11">
    <source>
        <dbReference type="PROSITE" id="PS51278"/>
    </source>
</evidence>
<keyword evidence="5 9" id="KW-0067">ATP-binding</keyword>
<dbReference type="GO" id="GO:0006529">
    <property type="term" value="P:asparagine biosynthetic process"/>
    <property type="evidence" value="ECO:0007669"/>
    <property type="project" value="UniProtKB-KW"/>
</dbReference>
<dbReference type="InterPro" id="IPR017932">
    <property type="entry name" value="GATase_2_dom"/>
</dbReference>
<reference evidence="12 13" key="1">
    <citation type="journal article" date="2016" name="Nat. Commun.">
        <title>Thousands of microbial genomes shed light on interconnected biogeochemical processes in an aquifer system.</title>
        <authorList>
            <person name="Anantharaman K."/>
            <person name="Brown C.T."/>
            <person name="Hug L.A."/>
            <person name="Sharon I."/>
            <person name="Castelle C.J."/>
            <person name="Probst A.J."/>
            <person name="Thomas B.C."/>
            <person name="Singh A."/>
            <person name="Wilkins M.J."/>
            <person name="Karaoz U."/>
            <person name="Brodie E.L."/>
            <person name="Williams K.H."/>
            <person name="Hubbard S.S."/>
            <person name="Banfield J.F."/>
        </authorList>
    </citation>
    <scope>NUCLEOTIDE SEQUENCE [LARGE SCALE GENOMIC DNA]</scope>
</reference>
<dbReference type="GO" id="GO:0004066">
    <property type="term" value="F:asparagine synthase (glutamine-hydrolyzing) activity"/>
    <property type="evidence" value="ECO:0007669"/>
    <property type="project" value="UniProtKB-EC"/>
</dbReference>
<keyword evidence="4 9" id="KW-0547">Nucleotide-binding</keyword>
<sequence>MCGIAGIVTRDGSPPDEGLIRRMMDAIPYRGRDGEGVWIKPGVGLGHRRLAIVDLSPLAAQPMTLLRPSGFGGQAPDGRFTIVYNGEIYNFRELREELSRLGSTFRSTSDTEVILEAYRRWGEDSVKRLRGMFAFVIWDATTRRLFFARDRIGKKPFFYRVLTNGSFAFASELKALIPLEPVTIDPAALRQFIGLQYVPPPRTGFREIVGVPQGHRGYADANGVRIESYHDWASIPVSASGDVSRDIVSLLDDAVKIRLQADVPVGAFLSGGVDSAAVVALAVKHLDRPLRTFTMGFPNIGMDERAEAREIATAFHTDHLEFEAKPDDLARVAEYVINQYDAPYADSSSLPLMLLSEQASQQIKVVLTGDGGDETFGGYRRYVAFDRALRLAAIPGFRSIAPPLARIVGTEFNDPRFIRVADAAPWAKRDPNRAYAELFCGSYFSSTQAAGVFHHDFLEQTSGDDPAAFIAKQMGTDGEPLARALRFDLMSYLPDDLNVKMDRATMAYGLEARAPFLDQYLVAYALRLPLNEKVHHGKTKVALKRALRGIVPSAVLSRKKRGFQVPLADWFRGPLNGYWRERCIDPKGPLAAYVQLPAVQRLFDENTRGTNHGNRLWMLLALSIWLSRYGRPSM</sequence>
<dbReference type="CDD" id="cd00712">
    <property type="entry name" value="AsnB"/>
    <property type="match status" value="1"/>
</dbReference>
<dbReference type="InterPro" id="IPR033738">
    <property type="entry name" value="AsnB_N"/>
</dbReference>
<dbReference type="GO" id="GO:0005524">
    <property type="term" value="F:ATP binding"/>
    <property type="evidence" value="ECO:0007669"/>
    <property type="project" value="UniProtKB-KW"/>
</dbReference>
<comment type="pathway">
    <text evidence="1">Amino-acid biosynthesis; L-asparagine biosynthesis; L-asparagine from L-aspartate (L-Gln route): step 1/1.</text>
</comment>
<dbReference type="EMBL" id="MGEH01000024">
    <property type="protein sequence ID" value="OGL78794.1"/>
    <property type="molecule type" value="Genomic_DNA"/>
</dbReference>
<dbReference type="STRING" id="1802399.A3E39_01370"/>
<evidence type="ECO:0000256" key="9">
    <source>
        <dbReference type="PIRSR" id="PIRSR001589-2"/>
    </source>
</evidence>
<keyword evidence="6 8" id="KW-0315">Glutamine amidotransferase</keyword>
<dbReference type="CDD" id="cd01991">
    <property type="entry name" value="Asn_synthase_B_C"/>
    <property type="match status" value="1"/>
</dbReference>
<evidence type="ECO:0000256" key="3">
    <source>
        <dbReference type="ARBA" id="ARBA00012737"/>
    </source>
</evidence>
<evidence type="ECO:0000256" key="4">
    <source>
        <dbReference type="ARBA" id="ARBA00022741"/>
    </source>
</evidence>
<evidence type="ECO:0000256" key="6">
    <source>
        <dbReference type="ARBA" id="ARBA00022962"/>
    </source>
</evidence>
<dbReference type="PROSITE" id="PS51278">
    <property type="entry name" value="GATASE_TYPE_2"/>
    <property type="match status" value="1"/>
</dbReference>
<feature type="site" description="Important for beta-aspartyl-AMP intermediate formation" evidence="10">
    <location>
        <position position="370"/>
    </location>
</feature>
<comment type="similarity">
    <text evidence="2">Belongs to the asparagine synthetase family.</text>
</comment>
<evidence type="ECO:0000256" key="10">
    <source>
        <dbReference type="PIRSR" id="PIRSR001589-3"/>
    </source>
</evidence>
<evidence type="ECO:0000313" key="12">
    <source>
        <dbReference type="EMBL" id="OGL78794.1"/>
    </source>
</evidence>
<dbReference type="Gene3D" id="3.40.50.620">
    <property type="entry name" value="HUPs"/>
    <property type="match status" value="1"/>
</dbReference>
<dbReference type="InterPro" id="IPR051786">
    <property type="entry name" value="ASN_synthetase/amidase"/>
</dbReference>
<evidence type="ECO:0000256" key="5">
    <source>
        <dbReference type="ARBA" id="ARBA00022840"/>
    </source>
</evidence>
<gene>
    <name evidence="12" type="ORF">A3E39_01370</name>
</gene>
<comment type="caution">
    <text evidence="12">The sequence shown here is derived from an EMBL/GenBank/DDBJ whole genome shotgun (WGS) entry which is preliminary data.</text>
</comment>
<dbReference type="InterPro" id="IPR001962">
    <property type="entry name" value="Asn_synthase"/>
</dbReference>
<organism evidence="12 13">
    <name type="scientific">Candidatus Uhrbacteria bacterium RIFCSPHIGHO2_12_FULL_60_25</name>
    <dbReference type="NCBI Taxonomy" id="1802399"/>
    <lineage>
        <taxon>Bacteria</taxon>
        <taxon>Candidatus Uhriibacteriota</taxon>
    </lineage>
</organism>
<dbReference type="GO" id="GO:0005829">
    <property type="term" value="C:cytosol"/>
    <property type="evidence" value="ECO:0007669"/>
    <property type="project" value="TreeGrafter"/>
</dbReference>
<protein>
    <recommendedName>
        <fullName evidence="3">asparagine synthase (glutamine-hydrolyzing)</fullName>
        <ecNumber evidence="3">6.3.5.4</ecNumber>
    </recommendedName>
</protein>
<evidence type="ECO:0000256" key="2">
    <source>
        <dbReference type="ARBA" id="ARBA00005752"/>
    </source>
</evidence>
<evidence type="ECO:0000256" key="8">
    <source>
        <dbReference type="PIRSR" id="PIRSR001589-1"/>
    </source>
</evidence>
<dbReference type="NCBIfam" id="TIGR01536">
    <property type="entry name" value="asn_synth_AEB"/>
    <property type="match status" value="1"/>
</dbReference>
<accession>A0A1F7UM04</accession>
<feature type="binding site" evidence="9">
    <location>
        <position position="110"/>
    </location>
    <ligand>
        <name>L-glutamine</name>
        <dbReference type="ChEBI" id="CHEBI:58359"/>
    </ligand>
</feature>
<evidence type="ECO:0000256" key="1">
    <source>
        <dbReference type="ARBA" id="ARBA00005187"/>
    </source>
</evidence>
<keyword evidence="8" id="KW-0061">Asparagine biosynthesis</keyword>
<dbReference type="Pfam" id="PF13522">
    <property type="entry name" value="GATase_6"/>
    <property type="match status" value="1"/>
</dbReference>
<evidence type="ECO:0000313" key="13">
    <source>
        <dbReference type="Proteomes" id="UP000176603"/>
    </source>
</evidence>
<dbReference type="InterPro" id="IPR014729">
    <property type="entry name" value="Rossmann-like_a/b/a_fold"/>
</dbReference>
<feature type="active site" description="For GATase activity" evidence="8">
    <location>
        <position position="2"/>
    </location>
</feature>
<dbReference type="InterPro" id="IPR006426">
    <property type="entry name" value="Asn_synth_AEB"/>
</dbReference>
<dbReference type="InterPro" id="IPR029055">
    <property type="entry name" value="Ntn_hydrolases_N"/>
</dbReference>
<evidence type="ECO:0000256" key="7">
    <source>
        <dbReference type="ARBA" id="ARBA00048741"/>
    </source>
</evidence>
<dbReference type="SUPFAM" id="SSF52402">
    <property type="entry name" value="Adenine nucleotide alpha hydrolases-like"/>
    <property type="match status" value="1"/>
</dbReference>